<proteinExistence type="predicted"/>
<reference evidence="2" key="1">
    <citation type="submission" date="2021-08" db="EMBL/GenBank/DDBJ databases">
        <title>WGS assembly of Ceratopteris richardii.</title>
        <authorList>
            <person name="Marchant D.B."/>
            <person name="Chen G."/>
            <person name="Jenkins J."/>
            <person name="Shu S."/>
            <person name="Leebens-Mack J."/>
            <person name="Grimwood J."/>
            <person name="Schmutz J."/>
            <person name="Soltis P."/>
            <person name="Soltis D."/>
            <person name="Chen Z.-H."/>
        </authorList>
    </citation>
    <scope>NUCLEOTIDE SEQUENCE</scope>
    <source>
        <strain evidence="2">Whitten #5841</strain>
        <tissue evidence="2">Leaf</tissue>
    </source>
</reference>
<comment type="caution">
    <text evidence="2">The sequence shown here is derived from an EMBL/GenBank/DDBJ whole genome shotgun (WGS) entry which is preliminary data.</text>
</comment>
<evidence type="ECO:0000313" key="3">
    <source>
        <dbReference type="Proteomes" id="UP000825935"/>
    </source>
</evidence>
<organism evidence="2 3">
    <name type="scientific">Ceratopteris richardii</name>
    <name type="common">Triangle waterfern</name>
    <dbReference type="NCBI Taxonomy" id="49495"/>
    <lineage>
        <taxon>Eukaryota</taxon>
        <taxon>Viridiplantae</taxon>
        <taxon>Streptophyta</taxon>
        <taxon>Embryophyta</taxon>
        <taxon>Tracheophyta</taxon>
        <taxon>Polypodiopsida</taxon>
        <taxon>Polypodiidae</taxon>
        <taxon>Polypodiales</taxon>
        <taxon>Pteridineae</taxon>
        <taxon>Pteridaceae</taxon>
        <taxon>Parkerioideae</taxon>
        <taxon>Ceratopteris</taxon>
    </lineage>
</organism>
<dbReference type="OrthoDB" id="9988732at2759"/>
<dbReference type="EMBL" id="CM035441">
    <property type="protein sequence ID" value="KAH7281012.1"/>
    <property type="molecule type" value="Genomic_DNA"/>
</dbReference>
<dbReference type="OMA" id="ISHYCEK"/>
<gene>
    <name evidence="2" type="ORF">KP509_36G025400</name>
</gene>
<dbReference type="Gene3D" id="3.40.30.10">
    <property type="entry name" value="Glutaredoxin"/>
    <property type="match status" value="1"/>
</dbReference>
<dbReference type="Pfam" id="PF13409">
    <property type="entry name" value="GST_N_2"/>
    <property type="match status" value="1"/>
</dbReference>
<dbReference type="AlphaFoldDB" id="A0A8T2QAG5"/>
<name>A0A8T2QAG5_CERRI</name>
<dbReference type="InterPro" id="IPR036249">
    <property type="entry name" value="Thioredoxin-like_sf"/>
</dbReference>
<keyword evidence="3" id="KW-1185">Reference proteome</keyword>
<dbReference type="Proteomes" id="UP000825935">
    <property type="component" value="Chromosome 36"/>
</dbReference>
<dbReference type="InterPro" id="IPR036282">
    <property type="entry name" value="Glutathione-S-Trfase_C_sf"/>
</dbReference>
<dbReference type="CDD" id="cd00570">
    <property type="entry name" value="GST_N_family"/>
    <property type="match status" value="1"/>
</dbReference>
<dbReference type="InterPro" id="IPR004045">
    <property type="entry name" value="Glutathione_S-Trfase_N"/>
</dbReference>
<sequence>MPIFQLLSLPPSHYCEKARWALQRCALPFKETMHFPGFHLLFVKKLGGGTSLPKLIITGHGEESQILHDSSDILAFIDNLIGQDNLKLYPSDKKDAVIEWEDLFDEVLGPSVRTWGYCYLLYHKGIYGLLTKGVSRPQKVFAFFFLPIIQRAIFKGLGCAKKDAKEIKFGKIISVFEKVNEALADGRPFICGDTFTAADLTFAALGGPAVLPKGYGSPALPTIEKCPKEMAEKIQQLREMPAGKHIMSMYETQRLKAPV</sequence>
<protein>
    <recommendedName>
        <fullName evidence="1">GST N-terminal domain-containing protein</fullName>
    </recommendedName>
</protein>
<accession>A0A8T2QAG5</accession>
<feature type="domain" description="GST N-terminal" evidence="1">
    <location>
        <begin position="12"/>
        <end position="79"/>
    </location>
</feature>
<dbReference type="SUPFAM" id="SSF52833">
    <property type="entry name" value="Thioredoxin-like"/>
    <property type="match status" value="1"/>
</dbReference>
<evidence type="ECO:0000259" key="1">
    <source>
        <dbReference type="Pfam" id="PF13409"/>
    </source>
</evidence>
<evidence type="ECO:0000313" key="2">
    <source>
        <dbReference type="EMBL" id="KAH7281012.1"/>
    </source>
</evidence>
<dbReference type="SUPFAM" id="SSF47616">
    <property type="entry name" value="GST C-terminal domain-like"/>
    <property type="match status" value="1"/>
</dbReference>